<protein>
    <recommendedName>
        <fullName evidence="10">Pycsar effector protein domain-containing protein</fullName>
    </recommendedName>
</protein>
<dbReference type="GO" id="GO:0051607">
    <property type="term" value="P:defense response to virus"/>
    <property type="evidence" value="ECO:0007669"/>
    <property type="project" value="UniProtKB-KW"/>
</dbReference>
<evidence type="ECO:0000313" key="11">
    <source>
        <dbReference type="EMBL" id="NBE50087.1"/>
    </source>
</evidence>
<gene>
    <name evidence="11" type="ORF">GUY60_01300</name>
</gene>
<feature type="domain" description="Pycsar effector protein" evidence="10">
    <location>
        <begin position="24"/>
        <end position="177"/>
    </location>
</feature>
<dbReference type="RefSeq" id="WP_161692958.1">
    <property type="nucleotide sequence ID" value="NZ_JAAAHS010000004.1"/>
</dbReference>
<evidence type="ECO:0000256" key="6">
    <source>
        <dbReference type="ARBA" id="ARBA00023118"/>
    </source>
</evidence>
<evidence type="ECO:0000256" key="5">
    <source>
        <dbReference type="ARBA" id="ARBA00022989"/>
    </source>
</evidence>
<feature type="transmembrane region" description="Helical" evidence="9">
    <location>
        <begin position="40"/>
        <end position="62"/>
    </location>
</feature>
<reference evidence="11" key="1">
    <citation type="submission" date="2020-01" db="EMBL/GenBank/DDBJ databases">
        <title>Whole-genome analyses of novel actinobacteria.</title>
        <authorList>
            <person name="Sahin N."/>
        </authorList>
    </citation>
    <scope>NUCLEOTIDE SEQUENCE</scope>
    <source>
        <strain evidence="11">YC537</strain>
    </source>
</reference>
<accession>A0A964UNC1</accession>
<evidence type="ECO:0000256" key="3">
    <source>
        <dbReference type="ARBA" id="ARBA00022692"/>
    </source>
</evidence>
<keyword evidence="4" id="KW-0547">Nucleotide-binding</keyword>
<evidence type="ECO:0000256" key="2">
    <source>
        <dbReference type="ARBA" id="ARBA00022475"/>
    </source>
</evidence>
<proteinExistence type="predicted"/>
<feature type="compositionally biased region" description="Low complexity" evidence="8">
    <location>
        <begin position="12"/>
        <end position="21"/>
    </location>
</feature>
<dbReference type="OrthoDB" id="4320081at2"/>
<keyword evidence="12" id="KW-1185">Reference proteome</keyword>
<dbReference type="Pfam" id="PF18967">
    <property type="entry name" value="PycTM"/>
    <property type="match status" value="1"/>
</dbReference>
<dbReference type="GO" id="GO:0000166">
    <property type="term" value="F:nucleotide binding"/>
    <property type="evidence" value="ECO:0007669"/>
    <property type="project" value="UniProtKB-KW"/>
</dbReference>
<dbReference type="GO" id="GO:0005886">
    <property type="term" value="C:plasma membrane"/>
    <property type="evidence" value="ECO:0007669"/>
    <property type="project" value="UniProtKB-SubCell"/>
</dbReference>
<evidence type="ECO:0000256" key="9">
    <source>
        <dbReference type="SAM" id="Phobius"/>
    </source>
</evidence>
<keyword evidence="2" id="KW-1003">Cell membrane</keyword>
<keyword evidence="7 9" id="KW-0472">Membrane</keyword>
<evidence type="ECO:0000256" key="7">
    <source>
        <dbReference type="ARBA" id="ARBA00023136"/>
    </source>
</evidence>
<feature type="transmembrane region" description="Helical" evidence="9">
    <location>
        <begin position="155"/>
        <end position="177"/>
    </location>
</feature>
<feature type="compositionally biased region" description="Pro residues" evidence="8">
    <location>
        <begin position="1"/>
        <end position="11"/>
    </location>
</feature>
<feature type="transmembrane region" description="Helical" evidence="9">
    <location>
        <begin position="74"/>
        <end position="95"/>
    </location>
</feature>
<evidence type="ECO:0000256" key="4">
    <source>
        <dbReference type="ARBA" id="ARBA00022741"/>
    </source>
</evidence>
<dbReference type="Proteomes" id="UP000598297">
    <property type="component" value="Unassembled WGS sequence"/>
</dbReference>
<dbReference type="InterPro" id="IPR043760">
    <property type="entry name" value="PycTM_dom"/>
</dbReference>
<keyword evidence="3 9" id="KW-0812">Transmembrane</keyword>
<evidence type="ECO:0000256" key="8">
    <source>
        <dbReference type="SAM" id="MobiDB-lite"/>
    </source>
</evidence>
<keyword evidence="6" id="KW-0051">Antiviral defense</keyword>
<evidence type="ECO:0000313" key="12">
    <source>
        <dbReference type="Proteomes" id="UP000598297"/>
    </source>
</evidence>
<dbReference type="AlphaFoldDB" id="A0A964UNC1"/>
<organism evidence="11 12">
    <name type="scientific">Streptomyces boluensis</name>
    <dbReference type="NCBI Taxonomy" id="1775135"/>
    <lineage>
        <taxon>Bacteria</taxon>
        <taxon>Bacillati</taxon>
        <taxon>Actinomycetota</taxon>
        <taxon>Actinomycetes</taxon>
        <taxon>Kitasatosporales</taxon>
        <taxon>Streptomycetaceae</taxon>
        <taxon>Streptomyces</taxon>
    </lineage>
</organism>
<dbReference type="EMBL" id="JAAAHS010000004">
    <property type="protein sequence ID" value="NBE50087.1"/>
    <property type="molecule type" value="Genomic_DNA"/>
</dbReference>
<feature type="region of interest" description="Disordered" evidence="8">
    <location>
        <begin position="1"/>
        <end position="21"/>
    </location>
</feature>
<keyword evidence="5 9" id="KW-1133">Transmembrane helix</keyword>
<comment type="caution">
    <text evidence="11">The sequence shown here is derived from an EMBL/GenBank/DDBJ whole genome shotgun (WGS) entry which is preliminary data.</text>
</comment>
<sequence length="178" mass="18205">MTPEPTPPTTPTAPDDAPSPAGAHLLAELRVELARADTKATVLVGVLGITAAGLSALLTGRGAILGTLSGPGALLWWTGAAALIAALLALLLAVVPRHGRHTWAPGRPLTYFGDIHRATRSGCLTTALTLTDHEPHQALLLALAETSRIAAAKNFWIRVGLTAFGSASALLPAALLIA</sequence>
<name>A0A964UNC1_9ACTN</name>
<evidence type="ECO:0000256" key="1">
    <source>
        <dbReference type="ARBA" id="ARBA00004236"/>
    </source>
</evidence>
<comment type="subcellular location">
    <subcellularLocation>
        <location evidence="1">Cell membrane</location>
    </subcellularLocation>
</comment>
<evidence type="ECO:0000259" key="10">
    <source>
        <dbReference type="Pfam" id="PF18967"/>
    </source>
</evidence>